<comment type="caution">
    <text evidence="2">The sequence shown here is derived from an EMBL/GenBank/DDBJ whole genome shotgun (WGS) entry which is preliminary data.</text>
</comment>
<evidence type="ECO:0000256" key="1">
    <source>
        <dbReference type="SAM" id="MobiDB-lite"/>
    </source>
</evidence>
<feature type="region of interest" description="Disordered" evidence="1">
    <location>
        <begin position="47"/>
        <end position="89"/>
    </location>
</feature>
<protein>
    <submittedName>
        <fullName evidence="2">Uncharacterized protein</fullName>
    </submittedName>
</protein>
<dbReference type="AlphaFoldDB" id="A0A0C1ZMQ3"/>
<accession>A0A0C1ZMQ3</accession>
<reference evidence="2 3" key="1">
    <citation type="submission" date="2014-12" db="EMBL/GenBank/DDBJ databases">
        <title>Genome assembly of Enhygromyxa salina DSM 15201.</title>
        <authorList>
            <person name="Sharma G."/>
            <person name="Subramanian S."/>
        </authorList>
    </citation>
    <scope>NUCLEOTIDE SEQUENCE [LARGE SCALE GENOMIC DNA]</scope>
    <source>
        <strain evidence="2 3">DSM 15201</strain>
    </source>
</reference>
<dbReference type="EMBL" id="JMCC02000137">
    <property type="protein sequence ID" value="KIG12328.1"/>
    <property type="molecule type" value="Genomic_DNA"/>
</dbReference>
<gene>
    <name evidence="2" type="ORF">DB30_01596</name>
</gene>
<feature type="region of interest" description="Disordered" evidence="1">
    <location>
        <begin position="1"/>
        <end position="32"/>
    </location>
</feature>
<proteinExistence type="predicted"/>
<organism evidence="2 3">
    <name type="scientific">Enhygromyxa salina</name>
    <dbReference type="NCBI Taxonomy" id="215803"/>
    <lineage>
        <taxon>Bacteria</taxon>
        <taxon>Pseudomonadati</taxon>
        <taxon>Myxococcota</taxon>
        <taxon>Polyangia</taxon>
        <taxon>Nannocystales</taxon>
        <taxon>Nannocystaceae</taxon>
        <taxon>Enhygromyxa</taxon>
    </lineage>
</organism>
<sequence>MNEREQTERSQDRDVRALHGSTVGRARPRGQLYQTAIAPAPASFAPRAKCEGGVHEEPPSRGPIMPSRTNGASEASDREVRRRLWGAPF</sequence>
<feature type="compositionally biased region" description="Basic and acidic residues" evidence="1">
    <location>
        <begin position="48"/>
        <end position="59"/>
    </location>
</feature>
<feature type="compositionally biased region" description="Basic and acidic residues" evidence="1">
    <location>
        <begin position="1"/>
        <end position="17"/>
    </location>
</feature>
<dbReference type="Proteomes" id="UP000031599">
    <property type="component" value="Unassembled WGS sequence"/>
</dbReference>
<evidence type="ECO:0000313" key="3">
    <source>
        <dbReference type="Proteomes" id="UP000031599"/>
    </source>
</evidence>
<evidence type="ECO:0000313" key="2">
    <source>
        <dbReference type="EMBL" id="KIG12328.1"/>
    </source>
</evidence>
<name>A0A0C1ZMQ3_9BACT</name>